<name>A0A1I2KE68_9BACT</name>
<dbReference type="Proteomes" id="UP000199513">
    <property type="component" value="Unassembled WGS sequence"/>
</dbReference>
<accession>A0A1I2KE68</accession>
<protein>
    <submittedName>
        <fullName evidence="1">Uncharacterized protein</fullName>
    </submittedName>
</protein>
<evidence type="ECO:0000313" key="2">
    <source>
        <dbReference type="Proteomes" id="UP000199513"/>
    </source>
</evidence>
<dbReference type="EMBL" id="FONY01000095">
    <property type="protein sequence ID" value="SFF63216.1"/>
    <property type="molecule type" value="Genomic_DNA"/>
</dbReference>
<reference evidence="1 2" key="1">
    <citation type="submission" date="2016-10" db="EMBL/GenBank/DDBJ databases">
        <authorList>
            <person name="de Groot N.N."/>
        </authorList>
    </citation>
    <scope>NUCLEOTIDE SEQUENCE [LARGE SCALE GENOMIC DNA]</scope>
    <source>
        <strain>GEY</strain>
        <strain evidence="2">DSM 9560</strain>
    </source>
</reference>
<gene>
    <name evidence="1" type="ORF">SAMN04488541_10951</name>
</gene>
<sequence>MILCQIAQLRNYQFSDNFLTCKDKQKDWGLQGIGKE</sequence>
<organism evidence="1 2">
    <name type="scientific">Thermoflexibacter ruber</name>
    <dbReference type="NCBI Taxonomy" id="1003"/>
    <lineage>
        <taxon>Bacteria</taxon>
        <taxon>Pseudomonadati</taxon>
        <taxon>Bacteroidota</taxon>
        <taxon>Cytophagia</taxon>
        <taxon>Cytophagales</taxon>
        <taxon>Thermoflexibacteraceae</taxon>
        <taxon>Thermoflexibacter</taxon>
    </lineage>
</organism>
<proteinExistence type="predicted"/>
<dbReference type="AlphaFoldDB" id="A0A1I2KE68"/>
<evidence type="ECO:0000313" key="1">
    <source>
        <dbReference type="EMBL" id="SFF63216.1"/>
    </source>
</evidence>
<keyword evidence="2" id="KW-1185">Reference proteome</keyword>